<dbReference type="EMBL" id="ML208427">
    <property type="protein sequence ID" value="TFK65758.1"/>
    <property type="molecule type" value="Genomic_DNA"/>
</dbReference>
<reference evidence="1 2" key="1">
    <citation type="journal article" date="2019" name="Nat. Ecol. Evol.">
        <title>Megaphylogeny resolves global patterns of mushroom evolution.</title>
        <authorList>
            <person name="Varga T."/>
            <person name="Krizsan K."/>
            <person name="Foldi C."/>
            <person name="Dima B."/>
            <person name="Sanchez-Garcia M."/>
            <person name="Sanchez-Ramirez S."/>
            <person name="Szollosi G.J."/>
            <person name="Szarkandi J.G."/>
            <person name="Papp V."/>
            <person name="Albert L."/>
            <person name="Andreopoulos W."/>
            <person name="Angelini C."/>
            <person name="Antonin V."/>
            <person name="Barry K.W."/>
            <person name="Bougher N.L."/>
            <person name="Buchanan P."/>
            <person name="Buyck B."/>
            <person name="Bense V."/>
            <person name="Catcheside P."/>
            <person name="Chovatia M."/>
            <person name="Cooper J."/>
            <person name="Damon W."/>
            <person name="Desjardin D."/>
            <person name="Finy P."/>
            <person name="Geml J."/>
            <person name="Haridas S."/>
            <person name="Hughes K."/>
            <person name="Justo A."/>
            <person name="Karasinski D."/>
            <person name="Kautmanova I."/>
            <person name="Kiss B."/>
            <person name="Kocsube S."/>
            <person name="Kotiranta H."/>
            <person name="LaButti K.M."/>
            <person name="Lechner B.E."/>
            <person name="Liimatainen K."/>
            <person name="Lipzen A."/>
            <person name="Lukacs Z."/>
            <person name="Mihaltcheva S."/>
            <person name="Morgado L.N."/>
            <person name="Niskanen T."/>
            <person name="Noordeloos M.E."/>
            <person name="Ohm R.A."/>
            <person name="Ortiz-Santana B."/>
            <person name="Ovrebo C."/>
            <person name="Racz N."/>
            <person name="Riley R."/>
            <person name="Savchenko A."/>
            <person name="Shiryaev A."/>
            <person name="Soop K."/>
            <person name="Spirin V."/>
            <person name="Szebenyi C."/>
            <person name="Tomsovsky M."/>
            <person name="Tulloss R.E."/>
            <person name="Uehling J."/>
            <person name="Grigoriev I.V."/>
            <person name="Vagvolgyi C."/>
            <person name="Papp T."/>
            <person name="Martin F.M."/>
            <person name="Miettinen O."/>
            <person name="Hibbett D.S."/>
            <person name="Nagy L.G."/>
        </authorList>
    </citation>
    <scope>NUCLEOTIDE SEQUENCE [LARGE SCALE GENOMIC DNA]</scope>
    <source>
        <strain evidence="1 2">NL-1719</strain>
    </source>
</reference>
<evidence type="ECO:0000313" key="1">
    <source>
        <dbReference type="EMBL" id="TFK65758.1"/>
    </source>
</evidence>
<gene>
    <name evidence="1" type="ORF">BDN72DRAFT_900453</name>
</gene>
<dbReference type="Proteomes" id="UP000308600">
    <property type="component" value="Unassembled WGS sequence"/>
</dbReference>
<name>A0ACD3AJB2_9AGAR</name>
<accession>A0ACD3AJB2</accession>
<sequence>MFNWVLLLDCRKPLDESSLLVPSSSLCDWQQRTLALISLHSIRKLQAWCYQRKRPRGWVQGLNTKIRWIMSGVSKQITSTKPPTLAMARNRIGLISRWSILNLLHLDFPQKSRSRYSNTLRYHFQDVANLILVAHRVYEWLIPAFKVVIMTRQIKFPLRGYRLATFEWYGVHVRHLCVARSHDDPSFPNSAVSAGVDQYIGLCPNLVDLFLGWHIHAPTIRLVGSLPVLRLTTPATRLLYILSYVYEFIGTNPETIAFPNLTHLRLTYALPSQVYVAALGRHFPSLTHLAVEVSSDLSNDLAKLILQWCPKLNLVVVWRDGGVLGVDTGMEELEAGYGPWDERVVWLHGSLWEDWEASARGLGLDIWEVGQSVLERRRLRT</sequence>
<protein>
    <submittedName>
        <fullName evidence="1">Uncharacterized protein</fullName>
    </submittedName>
</protein>
<proteinExistence type="predicted"/>
<organism evidence="1 2">
    <name type="scientific">Pluteus cervinus</name>
    <dbReference type="NCBI Taxonomy" id="181527"/>
    <lineage>
        <taxon>Eukaryota</taxon>
        <taxon>Fungi</taxon>
        <taxon>Dikarya</taxon>
        <taxon>Basidiomycota</taxon>
        <taxon>Agaricomycotina</taxon>
        <taxon>Agaricomycetes</taxon>
        <taxon>Agaricomycetidae</taxon>
        <taxon>Agaricales</taxon>
        <taxon>Pluteineae</taxon>
        <taxon>Pluteaceae</taxon>
        <taxon>Pluteus</taxon>
    </lineage>
</organism>
<keyword evidence="2" id="KW-1185">Reference proteome</keyword>
<evidence type="ECO:0000313" key="2">
    <source>
        <dbReference type="Proteomes" id="UP000308600"/>
    </source>
</evidence>